<dbReference type="EMBL" id="GBRH01184666">
    <property type="protein sequence ID" value="JAE13230.1"/>
    <property type="molecule type" value="Transcribed_RNA"/>
</dbReference>
<reference evidence="1" key="1">
    <citation type="submission" date="2014-09" db="EMBL/GenBank/DDBJ databases">
        <authorList>
            <person name="Magalhaes I.L.F."/>
            <person name="Oliveira U."/>
            <person name="Santos F.R."/>
            <person name="Vidigal T.H.D.A."/>
            <person name="Brescovit A.D."/>
            <person name="Santos A.J."/>
        </authorList>
    </citation>
    <scope>NUCLEOTIDE SEQUENCE</scope>
    <source>
        <tissue evidence="1">Shoot tissue taken approximately 20 cm above the soil surface</tissue>
    </source>
</reference>
<evidence type="ECO:0000313" key="1">
    <source>
        <dbReference type="EMBL" id="JAE13230.1"/>
    </source>
</evidence>
<dbReference type="AlphaFoldDB" id="A0A0A9FJP5"/>
<organism evidence="1">
    <name type="scientific">Arundo donax</name>
    <name type="common">Giant reed</name>
    <name type="synonym">Donax arundinaceus</name>
    <dbReference type="NCBI Taxonomy" id="35708"/>
    <lineage>
        <taxon>Eukaryota</taxon>
        <taxon>Viridiplantae</taxon>
        <taxon>Streptophyta</taxon>
        <taxon>Embryophyta</taxon>
        <taxon>Tracheophyta</taxon>
        <taxon>Spermatophyta</taxon>
        <taxon>Magnoliopsida</taxon>
        <taxon>Liliopsida</taxon>
        <taxon>Poales</taxon>
        <taxon>Poaceae</taxon>
        <taxon>PACMAD clade</taxon>
        <taxon>Arundinoideae</taxon>
        <taxon>Arundineae</taxon>
        <taxon>Arundo</taxon>
    </lineage>
</organism>
<proteinExistence type="predicted"/>
<name>A0A0A9FJP5_ARUDO</name>
<sequence>MIDTDIQKVLSFPIVDQLISGKHSKSGAYAF</sequence>
<accession>A0A0A9FJP5</accession>
<reference evidence="1" key="2">
    <citation type="journal article" date="2015" name="Data Brief">
        <title>Shoot transcriptome of the giant reed, Arundo donax.</title>
        <authorList>
            <person name="Barrero R.A."/>
            <person name="Guerrero F.D."/>
            <person name="Moolhuijzen P."/>
            <person name="Goolsby J.A."/>
            <person name="Tidwell J."/>
            <person name="Bellgard S.E."/>
            <person name="Bellgard M.I."/>
        </authorList>
    </citation>
    <scope>NUCLEOTIDE SEQUENCE</scope>
    <source>
        <tissue evidence="1">Shoot tissue taken approximately 20 cm above the soil surface</tissue>
    </source>
</reference>
<protein>
    <submittedName>
        <fullName evidence="1">Uncharacterized protein</fullName>
    </submittedName>
</protein>